<sequence length="124" mass="12362">MARTAFKILLGFLSTAVFFAAFVLIGDVVLAALTATAVVVAQVVFGRTTGAKPSASIWASLALVFALTGLTLAGDDTASAALAFPAEVTGSVSNCACKPGTKPVSTPLAPHSSWKALAPAPTAV</sequence>
<dbReference type="OrthoDB" id="8129917at2"/>
<dbReference type="EMBL" id="AGWY01000007">
    <property type="protein sequence ID" value="EKS37700.1"/>
    <property type="molecule type" value="Genomic_DNA"/>
</dbReference>
<dbReference type="AlphaFoldDB" id="K8PDP1"/>
<keyword evidence="3" id="KW-1185">Reference proteome</keyword>
<protein>
    <submittedName>
        <fullName evidence="2">Uncharacterized protein</fullName>
    </submittedName>
</protein>
<dbReference type="RefSeq" id="WP_002712516.1">
    <property type="nucleotide sequence ID" value="NZ_KB375281.1"/>
</dbReference>
<evidence type="ECO:0000313" key="2">
    <source>
        <dbReference type="EMBL" id="EKS37700.1"/>
    </source>
</evidence>
<organism evidence="2 3">
    <name type="scientific">Afipia clevelandensis ATCC 49720</name>
    <dbReference type="NCBI Taxonomy" id="883079"/>
    <lineage>
        <taxon>Bacteria</taxon>
        <taxon>Pseudomonadati</taxon>
        <taxon>Pseudomonadota</taxon>
        <taxon>Alphaproteobacteria</taxon>
        <taxon>Hyphomicrobiales</taxon>
        <taxon>Nitrobacteraceae</taxon>
        <taxon>Afipia</taxon>
    </lineage>
</organism>
<keyword evidence="1" id="KW-1133">Transmembrane helix</keyword>
<dbReference type="HOGENOM" id="CLU_1999041_0_0_5"/>
<keyword evidence="1" id="KW-0472">Membrane</keyword>
<comment type="caution">
    <text evidence="2">The sequence shown here is derived from an EMBL/GenBank/DDBJ whole genome shotgun (WGS) entry which is preliminary data.</text>
</comment>
<proteinExistence type="predicted"/>
<feature type="transmembrane region" description="Helical" evidence="1">
    <location>
        <begin position="55"/>
        <end position="73"/>
    </location>
</feature>
<keyword evidence="1" id="KW-0812">Transmembrane</keyword>
<reference evidence="2 3" key="1">
    <citation type="submission" date="2012-04" db="EMBL/GenBank/DDBJ databases">
        <title>The Genome Sequence of Afipia clevelandensis ATCC 49720.</title>
        <authorList>
            <consortium name="The Broad Institute Genome Sequencing Platform"/>
            <person name="Earl A."/>
            <person name="Ward D."/>
            <person name="Feldgarden M."/>
            <person name="Gevers D."/>
            <person name="Huys G."/>
            <person name="Walker B."/>
            <person name="Young S.K."/>
            <person name="Zeng Q."/>
            <person name="Gargeya S."/>
            <person name="Fitzgerald M."/>
            <person name="Haas B."/>
            <person name="Abouelleil A."/>
            <person name="Alvarado L."/>
            <person name="Arachchi H.M."/>
            <person name="Berlin A."/>
            <person name="Chapman S.B."/>
            <person name="Goldberg J."/>
            <person name="Griggs A."/>
            <person name="Gujja S."/>
            <person name="Hansen M."/>
            <person name="Howarth C."/>
            <person name="Imamovic A."/>
            <person name="Larimer J."/>
            <person name="McCowen C."/>
            <person name="Montmayeur A."/>
            <person name="Murphy C."/>
            <person name="Neiman D."/>
            <person name="Pearson M."/>
            <person name="Priest M."/>
            <person name="Roberts A."/>
            <person name="Saif S."/>
            <person name="Shea T."/>
            <person name="Sisk P."/>
            <person name="Sykes S."/>
            <person name="Wortman J."/>
            <person name="Nusbaum C."/>
            <person name="Birren B."/>
        </authorList>
    </citation>
    <scope>NUCLEOTIDE SEQUENCE [LARGE SCALE GENOMIC DNA]</scope>
    <source>
        <strain evidence="2 3">ATCC 49720</strain>
    </source>
</reference>
<dbReference type="PATRIC" id="fig|883079.3.peg.1686"/>
<accession>K8PDP1</accession>
<name>K8PDP1_9BRAD</name>
<evidence type="ECO:0000313" key="3">
    <source>
        <dbReference type="Proteomes" id="UP000001095"/>
    </source>
</evidence>
<gene>
    <name evidence="2" type="ORF">HMPREF9696_01650</name>
</gene>
<evidence type="ECO:0000256" key="1">
    <source>
        <dbReference type="SAM" id="Phobius"/>
    </source>
</evidence>
<dbReference type="Proteomes" id="UP000001095">
    <property type="component" value="Unassembled WGS sequence"/>
</dbReference>